<evidence type="ECO:0000256" key="2">
    <source>
        <dbReference type="ARBA" id="ARBA00022730"/>
    </source>
</evidence>
<proteinExistence type="inferred from homology"/>
<dbReference type="PANTHER" id="PTHR13501">
    <property type="entry name" value="CHLOROPLAST 50S RIBOSOMAL PROTEIN L22-RELATED"/>
    <property type="match status" value="1"/>
</dbReference>
<evidence type="ECO:0000256" key="1">
    <source>
        <dbReference type="ARBA" id="ARBA00009451"/>
    </source>
</evidence>
<evidence type="ECO:0000256" key="5">
    <source>
        <dbReference type="ARBA" id="ARBA00023274"/>
    </source>
</evidence>
<keyword evidence="5 7" id="KW-0687">Ribonucleoprotein</keyword>
<dbReference type="AlphaFoldDB" id="A0A1I7JI12"/>
<sequence length="130" mass="14485">MEAIAKLNNVPTSPRKMRMVADLVRGKSVSKALGILKFEANAGAAKVEKLVLSALANWQAKNEDARIEEANLIIKTIFVDEGKMLKRLRPAPQGRGHRIRKRSNHVTLVIDSMSEEQVEKLSKKSKKANK</sequence>
<dbReference type="GO" id="GO:0022625">
    <property type="term" value="C:cytosolic large ribosomal subunit"/>
    <property type="evidence" value="ECO:0007669"/>
    <property type="project" value="TreeGrafter"/>
</dbReference>
<dbReference type="RefSeq" id="WP_068838137.1">
    <property type="nucleotide sequence ID" value="NZ_BMXC01000003.1"/>
</dbReference>
<evidence type="ECO:0000256" key="7">
    <source>
        <dbReference type="HAMAP-Rule" id="MF_01331"/>
    </source>
</evidence>
<name>A0A1I7JI12_9BACT</name>
<gene>
    <name evidence="7" type="primary">rplV</name>
    <name evidence="11" type="ORF">SAMN04487941_2895</name>
</gene>
<accession>A0A1I7JI12</accession>
<comment type="subunit">
    <text evidence="7 9">Part of the 50S ribosomal subunit.</text>
</comment>
<dbReference type="Gene3D" id="3.90.470.10">
    <property type="entry name" value="Ribosomal protein L22/L17"/>
    <property type="match status" value="1"/>
</dbReference>
<dbReference type="SUPFAM" id="SSF54843">
    <property type="entry name" value="Ribosomal protein L22"/>
    <property type="match status" value="1"/>
</dbReference>
<comment type="function">
    <text evidence="7 10">This protein binds specifically to 23S rRNA; its binding is stimulated by other ribosomal proteins, e.g., L4, L17, and L20. It is important during the early stages of 50S assembly. It makes multiple contacts with different domains of the 23S rRNA in the assembled 50S subunit and ribosome.</text>
</comment>
<comment type="function">
    <text evidence="7">The globular domain of the protein is located near the polypeptide exit tunnel on the outside of the subunit, while an extended beta-hairpin is found that lines the wall of the exit tunnel in the center of the 70S ribosome.</text>
</comment>
<evidence type="ECO:0000256" key="9">
    <source>
        <dbReference type="RuleBase" id="RU004006"/>
    </source>
</evidence>
<dbReference type="CDD" id="cd00336">
    <property type="entry name" value="Ribosomal_L22"/>
    <property type="match status" value="1"/>
</dbReference>
<dbReference type="InterPro" id="IPR036394">
    <property type="entry name" value="Ribosomal_uL22_sf"/>
</dbReference>
<dbReference type="InterPro" id="IPR005727">
    <property type="entry name" value="Ribosomal_uL22_bac/chlpt-type"/>
</dbReference>
<evidence type="ECO:0000256" key="6">
    <source>
        <dbReference type="ARBA" id="ARBA00035207"/>
    </source>
</evidence>
<dbReference type="InterPro" id="IPR001063">
    <property type="entry name" value="Ribosomal_uL22"/>
</dbReference>
<dbReference type="HAMAP" id="MF_01331_B">
    <property type="entry name" value="Ribosomal_uL22_B"/>
    <property type="match status" value="1"/>
</dbReference>
<keyword evidence="12" id="KW-1185">Reference proteome</keyword>
<evidence type="ECO:0000256" key="10">
    <source>
        <dbReference type="RuleBase" id="RU004008"/>
    </source>
</evidence>
<protein>
    <recommendedName>
        <fullName evidence="6 7">Large ribosomal subunit protein uL22</fullName>
    </recommendedName>
</protein>
<dbReference type="GO" id="GO:0003735">
    <property type="term" value="F:structural constituent of ribosome"/>
    <property type="evidence" value="ECO:0007669"/>
    <property type="project" value="InterPro"/>
</dbReference>
<reference evidence="12" key="1">
    <citation type="submission" date="2016-10" db="EMBL/GenBank/DDBJ databases">
        <authorList>
            <person name="Varghese N."/>
        </authorList>
    </citation>
    <scope>NUCLEOTIDE SEQUENCE [LARGE SCALE GENOMIC DNA]</scope>
    <source>
        <strain evidence="12">DSM 18820</strain>
    </source>
</reference>
<keyword evidence="2 7" id="KW-0699">rRNA-binding</keyword>
<dbReference type="InterPro" id="IPR047867">
    <property type="entry name" value="Ribosomal_uL22_bac/org-type"/>
</dbReference>
<organism evidence="11 12">
    <name type="scientific">Pontibacter akesuensis</name>
    <dbReference type="NCBI Taxonomy" id="388950"/>
    <lineage>
        <taxon>Bacteria</taxon>
        <taxon>Pseudomonadati</taxon>
        <taxon>Bacteroidota</taxon>
        <taxon>Cytophagia</taxon>
        <taxon>Cytophagales</taxon>
        <taxon>Hymenobacteraceae</taxon>
        <taxon>Pontibacter</taxon>
    </lineage>
</organism>
<dbReference type="GO" id="GO:0006412">
    <property type="term" value="P:translation"/>
    <property type="evidence" value="ECO:0007669"/>
    <property type="project" value="UniProtKB-UniRule"/>
</dbReference>
<dbReference type="STRING" id="388950.GCA_001611675_02170"/>
<dbReference type="EMBL" id="FPCA01000003">
    <property type="protein sequence ID" value="SFU84825.1"/>
    <property type="molecule type" value="Genomic_DNA"/>
</dbReference>
<keyword evidence="4 7" id="KW-0689">Ribosomal protein</keyword>
<evidence type="ECO:0000313" key="12">
    <source>
        <dbReference type="Proteomes" id="UP000182491"/>
    </source>
</evidence>
<evidence type="ECO:0000256" key="4">
    <source>
        <dbReference type="ARBA" id="ARBA00022980"/>
    </source>
</evidence>
<dbReference type="OrthoDB" id="9805969at2"/>
<dbReference type="Pfam" id="PF00237">
    <property type="entry name" value="Ribosomal_L22"/>
    <property type="match status" value="1"/>
</dbReference>
<dbReference type="PANTHER" id="PTHR13501:SF8">
    <property type="entry name" value="LARGE RIBOSOMAL SUBUNIT PROTEIN UL22M"/>
    <property type="match status" value="1"/>
</dbReference>
<keyword evidence="3 7" id="KW-0694">RNA-binding</keyword>
<evidence type="ECO:0000313" key="11">
    <source>
        <dbReference type="EMBL" id="SFU84825.1"/>
    </source>
</evidence>
<evidence type="ECO:0000256" key="3">
    <source>
        <dbReference type="ARBA" id="ARBA00022884"/>
    </source>
</evidence>
<dbReference type="GO" id="GO:0019843">
    <property type="term" value="F:rRNA binding"/>
    <property type="evidence" value="ECO:0007669"/>
    <property type="project" value="UniProtKB-UniRule"/>
</dbReference>
<dbReference type="NCBIfam" id="TIGR01044">
    <property type="entry name" value="rplV_bact"/>
    <property type="match status" value="1"/>
</dbReference>
<comment type="similarity">
    <text evidence="1 7 8">Belongs to the universal ribosomal protein uL22 family.</text>
</comment>
<dbReference type="Proteomes" id="UP000182491">
    <property type="component" value="Unassembled WGS sequence"/>
</dbReference>
<evidence type="ECO:0000256" key="8">
    <source>
        <dbReference type="RuleBase" id="RU004005"/>
    </source>
</evidence>